<dbReference type="Pfam" id="PF07963">
    <property type="entry name" value="N_methyl"/>
    <property type="match status" value="1"/>
</dbReference>
<keyword evidence="4 6" id="KW-1133">Transmembrane helix</keyword>
<dbReference type="InterPro" id="IPR045584">
    <property type="entry name" value="Pilin-like"/>
</dbReference>
<dbReference type="SUPFAM" id="SSF54523">
    <property type="entry name" value="Pili subunits"/>
    <property type="match status" value="1"/>
</dbReference>
<keyword evidence="3 6" id="KW-0812">Transmembrane</keyword>
<dbReference type="Gene3D" id="3.30.700.10">
    <property type="entry name" value="Glycoprotein, Type 4 Pilin"/>
    <property type="match status" value="1"/>
</dbReference>
<keyword evidence="5 6" id="KW-0472">Membrane</keyword>
<feature type="non-terminal residue" evidence="7">
    <location>
        <position position="59"/>
    </location>
</feature>
<evidence type="ECO:0000256" key="5">
    <source>
        <dbReference type="ARBA" id="ARBA00023136"/>
    </source>
</evidence>
<evidence type="ECO:0008006" key="8">
    <source>
        <dbReference type="Google" id="ProtNLM"/>
    </source>
</evidence>
<dbReference type="PROSITE" id="PS00409">
    <property type="entry name" value="PROKAR_NTER_METHYL"/>
    <property type="match status" value="1"/>
</dbReference>
<dbReference type="GO" id="GO:0015627">
    <property type="term" value="C:type II protein secretion system complex"/>
    <property type="evidence" value="ECO:0007669"/>
    <property type="project" value="InterPro"/>
</dbReference>
<protein>
    <recommendedName>
        <fullName evidence="8">Prepilin-type N-terminal cleavage/methylation domain-containing protein</fullName>
    </recommendedName>
</protein>
<evidence type="ECO:0000256" key="4">
    <source>
        <dbReference type="ARBA" id="ARBA00022989"/>
    </source>
</evidence>
<name>X1NHF5_9ZZZZ</name>
<comment type="subcellular location">
    <subcellularLocation>
        <location evidence="1">Membrane</location>
        <topology evidence="1">Single-pass membrane protein</topology>
    </subcellularLocation>
</comment>
<dbReference type="GO" id="GO:0015628">
    <property type="term" value="P:protein secretion by the type II secretion system"/>
    <property type="evidence" value="ECO:0007669"/>
    <property type="project" value="InterPro"/>
</dbReference>
<gene>
    <name evidence="7" type="ORF">S06H3_48560</name>
</gene>
<feature type="transmembrane region" description="Helical" evidence="6">
    <location>
        <begin position="12"/>
        <end position="31"/>
    </location>
</feature>
<dbReference type="GO" id="GO:0016020">
    <property type="term" value="C:membrane"/>
    <property type="evidence" value="ECO:0007669"/>
    <property type="project" value="UniProtKB-SubCell"/>
</dbReference>
<evidence type="ECO:0000256" key="2">
    <source>
        <dbReference type="ARBA" id="ARBA00022481"/>
    </source>
</evidence>
<reference evidence="7" key="1">
    <citation type="journal article" date="2014" name="Front. Microbiol.">
        <title>High frequency of phylogenetically diverse reductive dehalogenase-homologous genes in deep subseafloor sedimentary metagenomes.</title>
        <authorList>
            <person name="Kawai M."/>
            <person name="Futagami T."/>
            <person name="Toyoda A."/>
            <person name="Takaki Y."/>
            <person name="Nishi S."/>
            <person name="Hori S."/>
            <person name="Arai W."/>
            <person name="Tsubouchi T."/>
            <person name="Morono Y."/>
            <person name="Uchiyama I."/>
            <person name="Ito T."/>
            <person name="Fujiyama A."/>
            <person name="Inagaki F."/>
            <person name="Takami H."/>
        </authorList>
    </citation>
    <scope>NUCLEOTIDE SEQUENCE</scope>
    <source>
        <strain evidence="7">Expedition CK06-06</strain>
    </source>
</reference>
<evidence type="ECO:0000313" key="7">
    <source>
        <dbReference type="EMBL" id="GAI43028.1"/>
    </source>
</evidence>
<proteinExistence type="predicted"/>
<sequence>MRLPKRGERGFTLIELLIVVAILGVLAAVVIPNVQRFIGAGESEAEETELANIQAAVSA</sequence>
<evidence type="ECO:0000256" key="3">
    <source>
        <dbReference type="ARBA" id="ARBA00022692"/>
    </source>
</evidence>
<dbReference type="NCBIfam" id="TIGR02532">
    <property type="entry name" value="IV_pilin_GFxxxE"/>
    <property type="match status" value="1"/>
</dbReference>
<organism evidence="7">
    <name type="scientific">marine sediment metagenome</name>
    <dbReference type="NCBI Taxonomy" id="412755"/>
    <lineage>
        <taxon>unclassified sequences</taxon>
        <taxon>metagenomes</taxon>
        <taxon>ecological metagenomes</taxon>
    </lineage>
</organism>
<dbReference type="PRINTS" id="PR00885">
    <property type="entry name" value="BCTERIALGSPH"/>
</dbReference>
<keyword evidence="2" id="KW-0488">Methylation</keyword>
<accession>X1NHF5</accession>
<dbReference type="InterPro" id="IPR002416">
    <property type="entry name" value="T2SS_protein-GspH"/>
</dbReference>
<evidence type="ECO:0000256" key="6">
    <source>
        <dbReference type="SAM" id="Phobius"/>
    </source>
</evidence>
<comment type="caution">
    <text evidence="7">The sequence shown here is derived from an EMBL/GenBank/DDBJ whole genome shotgun (WGS) entry which is preliminary data.</text>
</comment>
<dbReference type="EMBL" id="BARV01030585">
    <property type="protein sequence ID" value="GAI43028.1"/>
    <property type="molecule type" value="Genomic_DNA"/>
</dbReference>
<dbReference type="InterPro" id="IPR012902">
    <property type="entry name" value="N_methyl_site"/>
</dbReference>
<dbReference type="PANTHER" id="PTHR30093">
    <property type="entry name" value="GENERAL SECRETION PATHWAY PROTEIN G"/>
    <property type="match status" value="1"/>
</dbReference>
<evidence type="ECO:0000256" key="1">
    <source>
        <dbReference type="ARBA" id="ARBA00004167"/>
    </source>
</evidence>
<dbReference type="AlphaFoldDB" id="X1NHF5"/>